<comment type="subcellular location">
    <subcellularLocation>
        <location evidence="1">Cell membrane</location>
        <topology evidence="1">Multi-pass membrane protein</topology>
    </subcellularLocation>
</comment>
<protein>
    <recommendedName>
        <fullName evidence="8">Major facilitator superfamily (MFS) profile domain-containing protein</fullName>
    </recommendedName>
</protein>
<keyword evidence="10" id="KW-1185">Reference proteome</keyword>
<evidence type="ECO:0000313" key="10">
    <source>
        <dbReference type="Proteomes" id="UP000612808"/>
    </source>
</evidence>
<evidence type="ECO:0000256" key="3">
    <source>
        <dbReference type="ARBA" id="ARBA00022692"/>
    </source>
</evidence>
<name>A0A8J3JAK7_9ACTN</name>
<dbReference type="GO" id="GO:0005886">
    <property type="term" value="C:plasma membrane"/>
    <property type="evidence" value="ECO:0007669"/>
    <property type="project" value="UniProtKB-SubCell"/>
</dbReference>
<feature type="transmembrane region" description="Helical" evidence="6">
    <location>
        <begin position="261"/>
        <end position="282"/>
    </location>
</feature>
<dbReference type="Proteomes" id="UP000612808">
    <property type="component" value="Unassembled WGS sequence"/>
</dbReference>
<dbReference type="EMBL" id="BOMB01000019">
    <property type="protein sequence ID" value="GID12478.1"/>
    <property type="molecule type" value="Genomic_DNA"/>
</dbReference>
<feature type="transmembrane region" description="Helical" evidence="6">
    <location>
        <begin position="362"/>
        <end position="383"/>
    </location>
</feature>
<dbReference type="AlphaFoldDB" id="A0A8J3JAK7"/>
<keyword evidence="4 6" id="KW-1133">Transmembrane helix</keyword>
<dbReference type="PROSITE" id="PS50850">
    <property type="entry name" value="MFS"/>
    <property type="match status" value="1"/>
</dbReference>
<feature type="transmembrane region" description="Helical" evidence="6">
    <location>
        <begin position="294"/>
        <end position="316"/>
    </location>
</feature>
<dbReference type="Gene3D" id="1.20.1250.20">
    <property type="entry name" value="MFS general substrate transporter like domains"/>
    <property type="match status" value="1"/>
</dbReference>
<feature type="transmembrane region" description="Helical" evidence="6">
    <location>
        <begin position="395"/>
        <end position="413"/>
    </location>
</feature>
<feature type="transmembrane region" description="Helical" evidence="6">
    <location>
        <begin position="96"/>
        <end position="113"/>
    </location>
</feature>
<evidence type="ECO:0000256" key="5">
    <source>
        <dbReference type="ARBA" id="ARBA00023136"/>
    </source>
</evidence>
<reference evidence="9" key="1">
    <citation type="submission" date="2021-01" db="EMBL/GenBank/DDBJ databases">
        <title>Whole genome shotgun sequence of Actinocatenispora rupis NBRC 107355.</title>
        <authorList>
            <person name="Komaki H."/>
            <person name="Tamura T."/>
        </authorList>
    </citation>
    <scope>NUCLEOTIDE SEQUENCE</scope>
    <source>
        <strain evidence="9">NBRC 107355</strain>
    </source>
</reference>
<proteinExistence type="predicted"/>
<evidence type="ECO:0000313" key="9">
    <source>
        <dbReference type="EMBL" id="GID12478.1"/>
    </source>
</evidence>
<organism evidence="9 10">
    <name type="scientific">Actinocatenispora rupis</name>
    <dbReference type="NCBI Taxonomy" id="519421"/>
    <lineage>
        <taxon>Bacteria</taxon>
        <taxon>Bacillati</taxon>
        <taxon>Actinomycetota</taxon>
        <taxon>Actinomycetes</taxon>
        <taxon>Micromonosporales</taxon>
        <taxon>Micromonosporaceae</taxon>
        <taxon>Actinocatenispora</taxon>
    </lineage>
</organism>
<dbReference type="Pfam" id="PF07690">
    <property type="entry name" value="MFS_1"/>
    <property type="match status" value="1"/>
</dbReference>
<evidence type="ECO:0000256" key="4">
    <source>
        <dbReference type="ARBA" id="ARBA00022989"/>
    </source>
</evidence>
<feature type="transmembrane region" description="Helical" evidence="6">
    <location>
        <begin position="67"/>
        <end position="90"/>
    </location>
</feature>
<comment type="caution">
    <text evidence="9">The sequence shown here is derived from an EMBL/GenBank/DDBJ whole genome shotgun (WGS) entry which is preliminary data.</text>
</comment>
<dbReference type="GO" id="GO:0022857">
    <property type="term" value="F:transmembrane transporter activity"/>
    <property type="evidence" value="ECO:0007669"/>
    <property type="project" value="InterPro"/>
</dbReference>
<dbReference type="InterPro" id="IPR044770">
    <property type="entry name" value="MFS_spinster-like"/>
</dbReference>
<dbReference type="InterPro" id="IPR020846">
    <property type="entry name" value="MFS_dom"/>
</dbReference>
<keyword evidence="5 6" id="KW-0472">Membrane</keyword>
<evidence type="ECO:0000256" key="6">
    <source>
        <dbReference type="SAM" id="Phobius"/>
    </source>
</evidence>
<dbReference type="PANTHER" id="PTHR23505">
    <property type="entry name" value="SPINSTER"/>
    <property type="match status" value="1"/>
</dbReference>
<feature type="transmembrane region" description="Helical" evidence="6">
    <location>
        <begin position="156"/>
        <end position="172"/>
    </location>
</feature>
<dbReference type="PANTHER" id="PTHR23505:SF52">
    <property type="entry name" value="MAJOR FACILITATOR SUPERFAMILY PROTEIN"/>
    <property type="match status" value="1"/>
</dbReference>
<dbReference type="InterPro" id="IPR011701">
    <property type="entry name" value="MFS"/>
</dbReference>
<dbReference type="SUPFAM" id="SSF103473">
    <property type="entry name" value="MFS general substrate transporter"/>
    <property type="match status" value="1"/>
</dbReference>
<feature type="transmembrane region" description="Helical" evidence="6">
    <location>
        <begin position="125"/>
        <end position="144"/>
    </location>
</feature>
<evidence type="ECO:0000256" key="1">
    <source>
        <dbReference type="ARBA" id="ARBA00004651"/>
    </source>
</evidence>
<evidence type="ECO:0000256" key="2">
    <source>
        <dbReference type="ARBA" id="ARBA00022448"/>
    </source>
</evidence>
<keyword evidence="7" id="KW-0732">Signal</keyword>
<keyword evidence="2" id="KW-0813">Transport</keyword>
<feature type="chain" id="PRO_5035254981" description="Major facilitator superfamily (MFS) profile domain-containing protein" evidence="7">
    <location>
        <begin position="21"/>
        <end position="434"/>
    </location>
</feature>
<evidence type="ECO:0000259" key="8">
    <source>
        <dbReference type="PROSITE" id="PS50850"/>
    </source>
</evidence>
<feature type="signal peptide" evidence="7">
    <location>
        <begin position="1"/>
        <end position="20"/>
    </location>
</feature>
<keyword evidence="3 6" id="KW-0812">Transmembrane</keyword>
<feature type="transmembrane region" description="Helical" evidence="6">
    <location>
        <begin position="36"/>
        <end position="55"/>
    </location>
</feature>
<gene>
    <name evidence="9" type="ORF">Aru02nite_33670</name>
</gene>
<feature type="domain" description="Major facilitator superfamily (MFS) profile" evidence="8">
    <location>
        <begin position="1"/>
        <end position="420"/>
    </location>
</feature>
<feature type="transmembrane region" description="Helical" evidence="6">
    <location>
        <begin position="322"/>
        <end position="341"/>
    </location>
</feature>
<dbReference type="InterPro" id="IPR036259">
    <property type="entry name" value="MFS_trans_sf"/>
</dbReference>
<evidence type="ECO:0000256" key="7">
    <source>
        <dbReference type="SAM" id="SignalP"/>
    </source>
</evidence>
<accession>A0A8J3JAK7</accession>
<feature type="transmembrane region" description="Helical" evidence="6">
    <location>
        <begin position="226"/>
        <end position="249"/>
    </location>
</feature>
<sequence length="434" mass="44390">MAVVLAAAVGLSGADLAAMAAVTDNVERAYGVDNAQIGLLVSVVTLVGAAGTVPVGVLTDRTRRTRLLGASVAVWAVATAVSAAAPSYWWLLAGRALLGLAAATTGPTVASLTGDFFPAAQRSRVYGIVLSGELVGSGVGYVGAGEISAVASWRFAFWWLVPVAVAVAWLVWRLPEPARGRQPALRADPAVAPLTGAAGGTAPPPHPERLSPWAALRYVLSVRTNVVIIVGSALGYFFFAAVRSFAILFAGQHYGVPKSVASLLVVAIGVGALVGVVVGGRLSDRLLHHGRVRAARVAVPAVCLLALAPVFAPAVVTSTAVVAVPLLMAGAALLGAANPPLDAARLDIIHPALWGRAEAVRTVLRSLAEAVAPVAFGVTSVWLARRGADSLELTMLLFLVPLPLAGLLALTALRTYPRDVAAVAAAAHHSRTRG</sequence>